<gene>
    <name evidence="1" type="ORF">EUS_10370</name>
</gene>
<dbReference type="KEGG" id="esu:EUS_10370"/>
<reference evidence="1 2" key="1">
    <citation type="submission" date="2010-03" db="EMBL/GenBank/DDBJ databases">
        <title>The genome sequence of Eubacterium siraeum 70/3.</title>
        <authorList>
            <consortium name="metaHIT consortium -- http://www.metahit.eu/"/>
            <person name="Pajon A."/>
            <person name="Turner K."/>
            <person name="Parkhill J."/>
            <person name="Duncan S."/>
            <person name="Flint H."/>
        </authorList>
    </citation>
    <scope>NUCLEOTIDE SEQUENCE [LARGE SCALE GENOMIC DNA]</scope>
    <source>
        <strain evidence="1 2">70/3</strain>
    </source>
</reference>
<reference evidence="1 2" key="2">
    <citation type="submission" date="2010-03" db="EMBL/GenBank/DDBJ databases">
        <authorList>
            <person name="Pajon A."/>
        </authorList>
    </citation>
    <scope>NUCLEOTIDE SEQUENCE [LARGE SCALE GENOMIC DNA]</scope>
    <source>
        <strain evidence="1 2">70/3</strain>
    </source>
</reference>
<dbReference type="Proteomes" id="UP000008803">
    <property type="component" value="Chromosome"/>
</dbReference>
<dbReference type="HOGENOM" id="CLU_2843330_0_0_9"/>
<evidence type="ECO:0000313" key="1">
    <source>
        <dbReference type="EMBL" id="CBK96236.1"/>
    </source>
</evidence>
<protein>
    <submittedName>
        <fullName evidence="1">Uncharacterized protein</fullName>
    </submittedName>
</protein>
<organism evidence="1 2">
    <name type="scientific">[Eubacterium] siraeum 70/3</name>
    <dbReference type="NCBI Taxonomy" id="657319"/>
    <lineage>
        <taxon>Bacteria</taxon>
        <taxon>Bacillati</taxon>
        <taxon>Bacillota</taxon>
        <taxon>Clostridia</taxon>
        <taxon>Eubacteriales</taxon>
        <taxon>Oscillospiraceae</taxon>
        <taxon>Oscillospiraceae incertae sedis</taxon>
    </lineage>
</organism>
<sequence length="65" mass="7160">MPEYDPDAEISSLTLTIPSWKSSIERAKNTADLTIVSPQAKGDLAQALRELRNTIADMLSEVEDI</sequence>
<dbReference type="PATRIC" id="fig|657319.3.peg.1329"/>
<name>D4JT17_9FIRM</name>
<proteinExistence type="predicted"/>
<dbReference type="AlphaFoldDB" id="D4JT17"/>
<dbReference type="BioCyc" id="ESIR657319:G136K-873-MONOMER"/>
<dbReference type="EMBL" id="FP929044">
    <property type="protein sequence ID" value="CBK96236.1"/>
    <property type="molecule type" value="Genomic_DNA"/>
</dbReference>
<accession>D4JT17</accession>
<evidence type="ECO:0000313" key="2">
    <source>
        <dbReference type="Proteomes" id="UP000008803"/>
    </source>
</evidence>